<name>A0A0E9VQ97_ANGAN</name>
<protein>
    <submittedName>
        <fullName evidence="1">Uncharacterized protein</fullName>
    </submittedName>
</protein>
<proteinExistence type="predicted"/>
<reference evidence="1" key="2">
    <citation type="journal article" date="2015" name="Fish Shellfish Immunol.">
        <title>Early steps in the European eel (Anguilla anguilla)-Vibrio vulnificus interaction in the gills: Role of the RtxA13 toxin.</title>
        <authorList>
            <person name="Callol A."/>
            <person name="Pajuelo D."/>
            <person name="Ebbesson L."/>
            <person name="Teles M."/>
            <person name="MacKenzie S."/>
            <person name="Amaro C."/>
        </authorList>
    </citation>
    <scope>NUCLEOTIDE SEQUENCE</scope>
</reference>
<organism evidence="1">
    <name type="scientific">Anguilla anguilla</name>
    <name type="common">European freshwater eel</name>
    <name type="synonym">Muraena anguilla</name>
    <dbReference type="NCBI Taxonomy" id="7936"/>
    <lineage>
        <taxon>Eukaryota</taxon>
        <taxon>Metazoa</taxon>
        <taxon>Chordata</taxon>
        <taxon>Craniata</taxon>
        <taxon>Vertebrata</taxon>
        <taxon>Euteleostomi</taxon>
        <taxon>Actinopterygii</taxon>
        <taxon>Neopterygii</taxon>
        <taxon>Teleostei</taxon>
        <taxon>Anguilliformes</taxon>
        <taxon>Anguillidae</taxon>
        <taxon>Anguilla</taxon>
    </lineage>
</organism>
<sequence length="24" mass="2636">MAESFQLLPEECVLTLHTVICAST</sequence>
<reference evidence="1" key="1">
    <citation type="submission" date="2014-11" db="EMBL/GenBank/DDBJ databases">
        <authorList>
            <person name="Amaro Gonzalez C."/>
        </authorList>
    </citation>
    <scope>NUCLEOTIDE SEQUENCE</scope>
</reference>
<accession>A0A0E9VQ97</accession>
<evidence type="ECO:0000313" key="1">
    <source>
        <dbReference type="EMBL" id="JAH79560.1"/>
    </source>
</evidence>
<dbReference type="EMBL" id="GBXM01029017">
    <property type="protein sequence ID" value="JAH79560.1"/>
    <property type="molecule type" value="Transcribed_RNA"/>
</dbReference>
<dbReference type="AlphaFoldDB" id="A0A0E9VQ97"/>